<evidence type="ECO:0000313" key="12">
    <source>
        <dbReference type="Proteomes" id="UP000664904"/>
    </source>
</evidence>
<comment type="subunit">
    <text evidence="7">DNA polymerase III contains a core (composed of alpha, epsilon and theta chains) that associates with a tau subunit. This core dimerizes to form the POLIII' complex. PolIII' associates with the gamma complex (composed of gamma, delta, delta', psi and chi chains) and with the beta chain to form the complete DNA polymerase III complex.</text>
</comment>
<dbReference type="InterPro" id="IPR012337">
    <property type="entry name" value="RNaseH-like_sf"/>
</dbReference>
<dbReference type="Gene3D" id="3.40.1350.10">
    <property type="match status" value="1"/>
</dbReference>
<dbReference type="GO" id="GO:0008408">
    <property type="term" value="F:3'-5' exonuclease activity"/>
    <property type="evidence" value="ECO:0007669"/>
    <property type="project" value="TreeGrafter"/>
</dbReference>
<proteinExistence type="predicted"/>
<evidence type="ECO:0000256" key="8">
    <source>
        <dbReference type="ARBA" id="ARBA00049244"/>
    </source>
</evidence>
<dbReference type="Proteomes" id="UP000664904">
    <property type="component" value="Plasmid unnamed5"/>
</dbReference>
<keyword evidence="11" id="KW-0614">Plasmid</keyword>
<dbReference type="InterPro" id="IPR011856">
    <property type="entry name" value="tRNA_endonuc-like_dom_sf"/>
</dbReference>
<dbReference type="PANTHER" id="PTHR30231">
    <property type="entry name" value="DNA POLYMERASE III SUBUNIT EPSILON"/>
    <property type="match status" value="1"/>
</dbReference>
<evidence type="ECO:0000256" key="7">
    <source>
        <dbReference type="ARBA" id="ARBA00026073"/>
    </source>
</evidence>
<evidence type="ECO:0000256" key="5">
    <source>
        <dbReference type="ARBA" id="ARBA00022839"/>
    </source>
</evidence>
<name>A0A975DLT2_9GAMM</name>
<dbReference type="InterPro" id="IPR013520">
    <property type="entry name" value="Ribonucl_H"/>
</dbReference>
<evidence type="ECO:0000259" key="9">
    <source>
        <dbReference type="SMART" id="SM00479"/>
    </source>
</evidence>
<organism evidence="11 12">
    <name type="scientific">Pseudoalteromonas xiamenensis</name>
    <dbReference type="NCBI Taxonomy" id="882626"/>
    <lineage>
        <taxon>Bacteria</taxon>
        <taxon>Pseudomonadati</taxon>
        <taxon>Pseudomonadota</taxon>
        <taxon>Gammaproteobacteria</taxon>
        <taxon>Alteromonadales</taxon>
        <taxon>Pseudoalteromonadaceae</taxon>
        <taxon>Pseudoalteromonas</taxon>
    </lineage>
</organism>
<evidence type="ECO:0000256" key="1">
    <source>
        <dbReference type="ARBA" id="ARBA00001946"/>
    </source>
</evidence>
<dbReference type="Pfam" id="PF00929">
    <property type="entry name" value="RNase_T"/>
    <property type="match status" value="1"/>
</dbReference>
<dbReference type="Pfam" id="PF08774">
    <property type="entry name" value="VRR_NUC"/>
    <property type="match status" value="1"/>
</dbReference>
<feature type="domain" description="VRR-NUC" evidence="10">
    <location>
        <begin position="434"/>
        <end position="546"/>
    </location>
</feature>
<keyword evidence="5" id="KW-0269">Exonuclease</keyword>
<dbReference type="InterPro" id="IPR006054">
    <property type="entry name" value="DnaQ"/>
</dbReference>
<dbReference type="GO" id="GO:0005829">
    <property type="term" value="C:cytosol"/>
    <property type="evidence" value="ECO:0007669"/>
    <property type="project" value="TreeGrafter"/>
</dbReference>
<evidence type="ECO:0000256" key="2">
    <source>
        <dbReference type="ARBA" id="ARBA00012417"/>
    </source>
</evidence>
<dbReference type="CDD" id="cd06127">
    <property type="entry name" value="DEDDh"/>
    <property type="match status" value="1"/>
</dbReference>
<evidence type="ECO:0000256" key="6">
    <source>
        <dbReference type="ARBA" id="ARBA00025483"/>
    </source>
</evidence>
<dbReference type="GO" id="GO:0003677">
    <property type="term" value="F:DNA binding"/>
    <property type="evidence" value="ECO:0007669"/>
    <property type="project" value="InterPro"/>
</dbReference>
<dbReference type="Gene3D" id="3.30.420.10">
    <property type="entry name" value="Ribonuclease H-like superfamily/Ribonuclease H"/>
    <property type="match status" value="1"/>
</dbReference>
<evidence type="ECO:0000259" key="10">
    <source>
        <dbReference type="SMART" id="SM00990"/>
    </source>
</evidence>
<keyword evidence="12" id="KW-1185">Reference proteome</keyword>
<comment type="catalytic activity">
    <reaction evidence="8">
        <text>DNA(n) + a 2'-deoxyribonucleoside 5'-triphosphate = DNA(n+1) + diphosphate</text>
        <dbReference type="Rhea" id="RHEA:22508"/>
        <dbReference type="Rhea" id="RHEA-COMP:17339"/>
        <dbReference type="Rhea" id="RHEA-COMP:17340"/>
        <dbReference type="ChEBI" id="CHEBI:33019"/>
        <dbReference type="ChEBI" id="CHEBI:61560"/>
        <dbReference type="ChEBI" id="CHEBI:173112"/>
        <dbReference type="EC" id="2.7.7.7"/>
    </reaction>
</comment>
<keyword evidence="4" id="KW-0378">Hydrolase</keyword>
<geneLocation type="plasmid" evidence="11 12">
    <name>unnamed5</name>
</geneLocation>
<comment type="cofactor">
    <cofactor evidence="1">
        <name>Mg(2+)</name>
        <dbReference type="ChEBI" id="CHEBI:18420"/>
    </cofactor>
</comment>
<keyword evidence="3" id="KW-0540">Nuclease</keyword>
<dbReference type="EMBL" id="CP072135">
    <property type="protein sequence ID" value="QTH73582.1"/>
    <property type="molecule type" value="Genomic_DNA"/>
</dbReference>
<evidence type="ECO:0000256" key="4">
    <source>
        <dbReference type="ARBA" id="ARBA00022801"/>
    </source>
</evidence>
<dbReference type="GO" id="GO:0003887">
    <property type="term" value="F:DNA-directed DNA polymerase activity"/>
    <property type="evidence" value="ECO:0007669"/>
    <property type="project" value="UniProtKB-EC"/>
</dbReference>
<evidence type="ECO:0000313" key="11">
    <source>
        <dbReference type="EMBL" id="QTH73582.1"/>
    </source>
</evidence>
<dbReference type="SUPFAM" id="SSF53098">
    <property type="entry name" value="Ribonuclease H-like"/>
    <property type="match status" value="1"/>
</dbReference>
<dbReference type="InterPro" id="IPR014883">
    <property type="entry name" value="VRR_NUC"/>
</dbReference>
<dbReference type="SMART" id="SM00990">
    <property type="entry name" value="VRR_NUC"/>
    <property type="match status" value="1"/>
</dbReference>
<dbReference type="InterPro" id="IPR036397">
    <property type="entry name" value="RNaseH_sf"/>
</dbReference>
<protein>
    <recommendedName>
        <fullName evidence="2">DNA-directed DNA polymerase</fullName>
        <ecNumber evidence="2">2.7.7.7</ecNumber>
    </recommendedName>
</protein>
<dbReference type="SMART" id="SM00479">
    <property type="entry name" value="EXOIII"/>
    <property type="match status" value="1"/>
</dbReference>
<dbReference type="NCBIfam" id="TIGR00573">
    <property type="entry name" value="dnaq"/>
    <property type="match status" value="1"/>
</dbReference>
<dbReference type="Pfam" id="PF21315">
    <property type="entry name" value="FAN1_HTH"/>
    <property type="match status" value="1"/>
</dbReference>
<dbReference type="RefSeq" id="WP_208845194.1">
    <property type="nucleotide sequence ID" value="NZ_CP072135.1"/>
</dbReference>
<dbReference type="KEGG" id="pxi:J5O05_19060"/>
<evidence type="ECO:0000256" key="3">
    <source>
        <dbReference type="ARBA" id="ARBA00022722"/>
    </source>
</evidence>
<sequence>MPQVILPEKYYLTHFNELRHFIRSTSLSLLNEAQLARFHSLEVLSEDALCLLIRLFSRKHQVFEQTTLIYKEIDDVPTRILELFESGWVCSLSSEYLNEFLLSLNKTQLQALSCDLNLTGISKSAKKAQWQAYLTDTQYSELIINSEFAKQFIILGSQTDFDYWQFLFFGSGSGQINQFSLRDMGILSTRQNKSTFQQARFDDIAIAQFAFNLSQWTAISKTMVEEALVSTARSALDALSELKHIDEPALIERYHHLLLRMSTKLEKIDEVLAEHCFMQSEHPKAIEKKIRRHFQNGDIATCKSLLEGVLAEPENEELILFAEDFWQRKFEHKRTSILTDVLRNSVSTLAIDEAFKNQVEQGVCEYYHRLGFSALHVENTLWRVLFGLVFWRELYEHEKSGVFNEFQRTPKVLKQNQFYRVLANEVDTRLASIQTSNDLKKLLIDHSTRYFGEPNSLFHWHSELLELLILLLENAPIESIKAHLLAMTKDFKGLKDGYPDLVIVDGAGLRFEEIKAPGDVLRRNQLVSIRALIQAGFKVGVQTVQWQLDPKQLYVVVDLETTGGKAQNDRITEIAIVKYRNGEIVDSWSSLVNPERRIPQFIIGLTGISNEMVQGAPTFGEIMDVVAEKLQEGIFVAHNVNFDYGFLKQSFLRHGRTFQRPKLCTVQLARKFLPGHTSYSLGKLCTALDIELRDHHRALADATATAHLLGLVNEQRLAKNM</sequence>
<dbReference type="InterPro" id="IPR049125">
    <property type="entry name" value="FAN1-like_WH"/>
</dbReference>
<reference evidence="11" key="1">
    <citation type="submission" date="2021-03" db="EMBL/GenBank/DDBJ databases">
        <title>Complete Genome of Pseudoalteromonas xiamenensis STKMTI.2, a new potential marine bacterium producing anti-Vibrio compounds.</title>
        <authorList>
            <person name="Handayani D.P."/>
            <person name="Isnansetyo A."/>
            <person name="Istiqomah I."/>
            <person name="Jumina J."/>
        </authorList>
    </citation>
    <scope>NUCLEOTIDE SEQUENCE</scope>
    <source>
        <strain evidence="11">STKMTI.2</strain>
        <plasmid evidence="11">unnamed5</plasmid>
    </source>
</reference>
<gene>
    <name evidence="11" type="ORF">J5O05_19060</name>
</gene>
<dbReference type="PANTHER" id="PTHR30231:SF41">
    <property type="entry name" value="DNA POLYMERASE III SUBUNIT EPSILON"/>
    <property type="match status" value="1"/>
</dbReference>
<dbReference type="FunFam" id="3.30.420.10:FF:000045">
    <property type="entry name" value="3'-5' exonuclease DinG"/>
    <property type="match status" value="1"/>
</dbReference>
<accession>A0A975DLT2</accession>
<dbReference type="AlphaFoldDB" id="A0A975DLT2"/>
<comment type="function">
    <text evidence="6">DNA polymerase III is a complex, multichain enzyme responsible for most of the replicative synthesis in bacteria. The epsilon subunit contain the editing function and is a proofreading 3'-5' exonuclease.</text>
</comment>
<dbReference type="EC" id="2.7.7.7" evidence="2"/>
<feature type="domain" description="Exonuclease" evidence="9">
    <location>
        <begin position="553"/>
        <end position="718"/>
    </location>
</feature>
<dbReference type="GO" id="GO:0045004">
    <property type="term" value="P:DNA replication proofreading"/>
    <property type="evidence" value="ECO:0007669"/>
    <property type="project" value="TreeGrafter"/>
</dbReference>